<gene>
    <name evidence="6" type="ORF">HXK26_07105</name>
</gene>
<keyword evidence="1" id="KW-0540">Nuclease</keyword>
<protein>
    <submittedName>
        <fullName evidence="6">PIN domain-containing protein</fullName>
    </submittedName>
</protein>
<dbReference type="GO" id="GO:0004518">
    <property type="term" value="F:nuclease activity"/>
    <property type="evidence" value="ECO:0007669"/>
    <property type="project" value="UniProtKB-KW"/>
</dbReference>
<feature type="domain" description="PIN" evidence="5">
    <location>
        <begin position="2"/>
        <end position="116"/>
    </location>
</feature>
<dbReference type="InterPro" id="IPR002716">
    <property type="entry name" value="PIN_dom"/>
</dbReference>
<evidence type="ECO:0000313" key="6">
    <source>
        <dbReference type="EMBL" id="MBF4808444.1"/>
    </source>
</evidence>
<evidence type="ECO:0000256" key="2">
    <source>
        <dbReference type="ARBA" id="ARBA00022723"/>
    </source>
</evidence>
<dbReference type="AlphaFoldDB" id="A0A930YQ59"/>
<sequence length="148" mass="17108">MKLLIDTNVFLDIFLSREQFVADAKRLFVMKQFRDAELWIAAQTYTDLFYIGSKVHGPKRMQEILREVSPLLNVCSIDHTDISHALSAQWEDFEDCLIWCAAKKIKADYIVTRNTRDFAQSDIPALTPSELFSTIKSDLHLVYDEVGF</sequence>
<dbReference type="Proteomes" id="UP000698335">
    <property type="component" value="Unassembled WGS sequence"/>
</dbReference>
<comment type="caution">
    <text evidence="6">The sequence shown here is derived from an EMBL/GenBank/DDBJ whole genome shotgun (WGS) entry which is preliminary data.</text>
</comment>
<dbReference type="GO" id="GO:0046872">
    <property type="term" value="F:metal ion binding"/>
    <property type="evidence" value="ECO:0007669"/>
    <property type="project" value="UniProtKB-KW"/>
</dbReference>
<evidence type="ECO:0000259" key="5">
    <source>
        <dbReference type="Pfam" id="PF13470"/>
    </source>
</evidence>
<evidence type="ECO:0000256" key="3">
    <source>
        <dbReference type="ARBA" id="ARBA00022801"/>
    </source>
</evidence>
<dbReference type="Gene3D" id="3.40.50.1010">
    <property type="entry name" value="5'-nuclease"/>
    <property type="match status" value="1"/>
</dbReference>
<dbReference type="GO" id="GO:0016787">
    <property type="term" value="F:hydrolase activity"/>
    <property type="evidence" value="ECO:0007669"/>
    <property type="project" value="UniProtKB-KW"/>
</dbReference>
<reference evidence="6" key="1">
    <citation type="submission" date="2020-04" db="EMBL/GenBank/DDBJ databases">
        <title>Deep metagenomics examines the oral microbiome during advanced dental caries in children, revealing novel taxa and co-occurrences with host molecules.</title>
        <authorList>
            <person name="Baker J.L."/>
            <person name="Morton J.T."/>
            <person name="Dinis M."/>
            <person name="Alvarez R."/>
            <person name="Tran N.C."/>
            <person name="Knight R."/>
            <person name="Edlund A."/>
        </authorList>
    </citation>
    <scope>NUCLEOTIDE SEQUENCE</scope>
    <source>
        <strain evidence="6">JCVI_38_bin.5</strain>
    </source>
</reference>
<dbReference type="Pfam" id="PF13470">
    <property type="entry name" value="PIN_3"/>
    <property type="match status" value="1"/>
</dbReference>
<proteinExistence type="predicted"/>
<evidence type="ECO:0000256" key="4">
    <source>
        <dbReference type="ARBA" id="ARBA00022842"/>
    </source>
</evidence>
<dbReference type="EMBL" id="JABZGW010000376">
    <property type="protein sequence ID" value="MBF4808444.1"/>
    <property type="molecule type" value="Genomic_DNA"/>
</dbReference>
<dbReference type="InterPro" id="IPR029060">
    <property type="entry name" value="PIN-like_dom_sf"/>
</dbReference>
<name>A0A930YQ59_9ACTN</name>
<organism evidence="6 7">
    <name type="scientific">Lancefieldella rimae</name>
    <dbReference type="NCBI Taxonomy" id="1383"/>
    <lineage>
        <taxon>Bacteria</taxon>
        <taxon>Bacillati</taxon>
        <taxon>Actinomycetota</taxon>
        <taxon>Coriobacteriia</taxon>
        <taxon>Coriobacteriales</taxon>
        <taxon>Atopobiaceae</taxon>
        <taxon>Lancefieldella</taxon>
    </lineage>
</organism>
<dbReference type="SUPFAM" id="SSF88723">
    <property type="entry name" value="PIN domain-like"/>
    <property type="match status" value="1"/>
</dbReference>
<keyword evidence="2" id="KW-0479">Metal-binding</keyword>
<keyword evidence="4" id="KW-0460">Magnesium</keyword>
<keyword evidence="3" id="KW-0378">Hydrolase</keyword>
<evidence type="ECO:0000313" key="7">
    <source>
        <dbReference type="Proteomes" id="UP000698335"/>
    </source>
</evidence>
<evidence type="ECO:0000256" key="1">
    <source>
        <dbReference type="ARBA" id="ARBA00022722"/>
    </source>
</evidence>
<accession>A0A930YQ59</accession>